<organism evidence="3 4">
    <name type="scientific">Rhynchosporium secalis</name>
    <name type="common">Barley scald fungus</name>
    <dbReference type="NCBI Taxonomy" id="38038"/>
    <lineage>
        <taxon>Eukaryota</taxon>
        <taxon>Fungi</taxon>
        <taxon>Dikarya</taxon>
        <taxon>Ascomycota</taxon>
        <taxon>Pezizomycotina</taxon>
        <taxon>Leotiomycetes</taxon>
        <taxon>Helotiales</taxon>
        <taxon>Ploettnerulaceae</taxon>
        <taxon>Rhynchosporium</taxon>
    </lineage>
</organism>
<dbReference type="EMBL" id="FJVC01000308">
    <property type="protein sequence ID" value="CZT47831.1"/>
    <property type="molecule type" value="Genomic_DNA"/>
</dbReference>
<sequence>MKKSSSAPPPPKRVQTGVSSRIDQGAPFSPQLFDILRWVADGGDKKLADIQDENLFLESKCAKQEAREMNLYIELSQLQTINDSTSAAQKKQRAEFVEEKKRMREKEEERINKDKDEMARYKQTTTWKLIEVRAEKDRLVNNVEVLDKMIIQSDLSNTELKRQREELMAVRRTLEAKVDDLRNIISNTKDEREKDEESWTKEKASWVVEENRYLLQIRNLDTEKHCLDKHNYELAKMAKAHNRAWNTTLQRQNSERSEKRGRISCQTEMGSIDSPPLRDQTPNPFRPSLSMTLEERPRSSNSQYSLSSATSAATYGSCLAFKRQQIW</sequence>
<feature type="coiled-coil region" evidence="1">
    <location>
        <begin position="47"/>
        <end position="124"/>
    </location>
</feature>
<evidence type="ECO:0000256" key="1">
    <source>
        <dbReference type="SAM" id="Coils"/>
    </source>
</evidence>
<keyword evidence="4" id="KW-1185">Reference proteome</keyword>
<keyword evidence="1" id="KW-0175">Coiled coil</keyword>
<gene>
    <name evidence="3" type="ORF">RSE6_08440</name>
</gene>
<feature type="region of interest" description="Disordered" evidence="2">
    <location>
        <begin position="1"/>
        <end position="26"/>
    </location>
</feature>
<proteinExistence type="predicted"/>
<dbReference type="Proteomes" id="UP000177625">
    <property type="component" value="Unassembled WGS sequence"/>
</dbReference>
<evidence type="ECO:0000313" key="3">
    <source>
        <dbReference type="EMBL" id="CZT47831.1"/>
    </source>
</evidence>
<name>A0A1E1MFH6_RHYSE</name>
<protein>
    <submittedName>
        <fullName evidence="3">Uncharacterized protein</fullName>
    </submittedName>
</protein>
<accession>A0A1E1MFH6</accession>
<feature type="coiled-coil region" evidence="1">
    <location>
        <begin position="157"/>
        <end position="198"/>
    </location>
</feature>
<evidence type="ECO:0000256" key="2">
    <source>
        <dbReference type="SAM" id="MobiDB-lite"/>
    </source>
</evidence>
<feature type="region of interest" description="Disordered" evidence="2">
    <location>
        <begin position="248"/>
        <end position="305"/>
    </location>
</feature>
<dbReference type="AlphaFoldDB" id="A0A1E1MFH6"/>
<evidence type="ECO:0000313" key="4">
    <source>
        <dbReference type="Proteomes" id="UP000177625"/>
    </source>
</evidence>
<reference evidence="4" key="1">
    <citation type="submission" date="2016-03" db="EMBL/GenBank/DDBJ databases">
        <authorList>
            <person name="Guldener U."/>
        </authorList>
    </citation>
    <scope>NUCLEOTIDE SEQUENCE [LARGE SCALE GENOMIC DNA]</scope>
</reference>